<accession>A0ABQ3UT61</accession>
<proteinExistence type="predicted"/>
<evidence type="ECO:0000313" key="2">
    <source>
        <dbReference type="Proteomes" id="UP000654345"/>
    </source>
</evidence>
<comment type="caution">
    <text evidence="1">The sequence shown here is derived from an EMBL/GenBank/DDBJ whole genome shotgun (WGS) entry which is preliminary data.</text>
</comment>
<dbReference type="Proteomes" id="UP000654345">
    <property type="component" value="Unassembled WGS sequence"/>
</dbReference>
<name>A0ABQ3UT61_9CHLR</name>
<organism evidence="1 2">
    <name type="scientific">Ktedonobacter robiniae</name>
    <dbReference type="NCBI Taxonomy" id="2778365"/>
    <lineage>
        <taxon>Bacteria</taxon>
        <taxon>Bacillati</taxon>
        <taxon>Chloroflexota</taxon>
        <taxon>Ktedonobacteria</taxon>
        <taxon>Ktedonobacterales</taxon>
        <taxon>Ktedonobacteraceae</taxon>
        <taxon>Ktedonobacter</taxon>
    </lineage>
</organism>
<dbReference type="RefSeq" id="WP_236038270.1">
    <property type="nucleotide sequence ID" value="NZ_BNJG01000002.1"/>
</dbReference>
<dbReference type="EMBL" id="BNJG01000002">
    <property type="protein sequence ID" value="GHO56014.1"/>
    <property type="molecule type" value="Genomic_DNA"/>
</dbReference>
<keyword evidence="2" id="KW-1185">Reference proteome</keyword>
<evidence type="ECO:0000313" key="1">
    <source>
        <dbReference type="EMBL" id="GHO56014.1"/>
    </source>
</evidence>
<reference evidence="1 2" key="1">
    <citation type="journal article" date="2021" name="Int. J. Syst. Evol. Microbiol.">
        <title>Reticulibacter mediterranei gen. nov., sp. nov., within the new family Reticulibacteraceae fam. nov., and Ktedonospora formicarum gen. nov., sp. nov., Ktedonobacter robiniae sp. nov., Dictyobacter formicarum sp. nov. and Dictyobacter arantiisoli sp. nov., belonging to the class Ktedonobacteria.</title>
        <authorList>
            <person name="Yabe S."/>
            <person name="Zheng Y."/>
            <person name="Wang C.M."/>
            <person name="Sakai Y."/>
            <person name="Abe K."/>
            <person name="Yokota A."/>
            <person name="Donadio S."/>
            <person name="Cavaletti L."/>
            <person name="Monciardini P."/>
        </authorList>
    </citation>
    <scope>NUCLEOTIDE SEQUENCE [LARGE SCALE GENOMIC DNA]</scope>
    <source>
        <strain evidence="1 2">SOSP1-30</strain>
    </source>
</reference>
<protein>
    <submittedName>
        <fullName evidence="1">Uncharacterized protein</fullName>
    </submittedName>
</protein>
<sequence>MIKKYREYVEELEEPPAEMVAWAEWILNGGLTYNHLEWVLEVAARSGSITPGEGKRPLPHEMIIEAGWLQEFWAAGGAQGLERYGYLFVDRDGAFLTPQEYEKHRQVAVDEILATPYDPDDAEVRYEIQTYLSWGESQRLPTEEEQELLTNLPRPLVQWVSALGKRIDVDHYGIGVRLAPRSRRRVIEIREKSTVGQVWHLGNQQQILQWLQQYCFFPAEQQLALMGN</sequence>
<gene>
    <name evidence="1" type="ORF">KSB_44890</name>
</gene>